<evidence type="ECO:0000313" key="1">
    <source>
        <dbReference type="EMBL" id="EJF84856.1"/>
    </source>
</evidence>
<dbReference type="Proteomes" id="UP000001077">
    <property type="component" value="Unassembled WGS sequence"/>
</dbReference>
<dbReference type="HOGENOM" id="CLU_3336807_0_0_5"/>
<keyword evidence="2" id="KW-1185">Reference proteome</keyword>
<reference evidence="1 2" key="1">
    <citation type="submission" date="2012-03" db="EMBL/GenBank/DDBJ databases">
        <title>The Genome Sequence of Bartonella rattimassiliensis 15908.</title>
        <authorList>
            <consortium name="The Broad Institute Genome Sequencing Platform"/>
            <consortium name="The Broad Institute Genome Sequencing Center for Infectious Disease"/>
            <person name="Feldgarden M."/>
            <person name="Kirby J."/>
            <person name="Kosoy M."/>
            <person name="Birtles R."/>
            <person name="Probert W.S."/>
            <person name="Chiaraviglio L."/>
            <person name="Young S.K."/>
            <person name="Zeng Q."/>
            <person name="Gargeya S."/>
            <person name="Fitzgerald M."/>
            <person name="Haas B."/>
            <person name="Abouelleil A."/>
            <person name="Alvarado L."/>
            <person name="Arachchi H.M."/>
            <person name="Berlin A."/>
            <person name="Chapman S.B."/>
            <person name="Gearin G."/>
            <person name="Goldberg J."/>
            <person name="Griggs A."/>
            <person name="Gujja S."/>
            <person name="Hansen M."/>
            <person name="Heiman D."/>
            <person name="Howarth C."/>
            <person name="Larimer J."/>
            <person name="Lui A."/>
            <person name="MacDonald P.J.P."/>
            <person name="McCowen C."/>
            <person name="Montmayeur A."/>
            <person name="Murphy C."/>
            <person name="Neiman D."/>
            <person name="Pearson M."/>
            <person name="Priest M."/>
            <person name="Roberts A."/>
            <person name="Saif S."/>
            <person name="Shea T."/>
            <person name="Sisk P."/>
            <person name="Stolte C."/>
            <person name="Sykes S."/>
            <person name="Wortman J."/>
            <person name="Nusbaum C."/>
            <person name="Birren B."/>
        </authorList>
    </citation>
    <scope>NUCLEOTIDE SEQUENCE [LARGE SCALE GENOMIC DNA]</scope>
    <source>
        <strain evidence="1 2">15908</strain>
    </source>
</reference>
<proteinExistence type="predicted"/>
<comment type="caution">
    <text evidence="1">The sequence shown here is derived from an EMBL/GenBank/DDBJ whole genome shotgun (WGS) entry which is preliminary data.</text>
</comment>
<name>J0QH98_9HYPH</name>
<dbReference type="EMBL" id="AILY01000032">
    <property type="protein sequence ID" value="EJF84856.1"/>
    <property type="molecule type" value="Genomic_DNA"/>
</dbReference>
<sequence length="37" mass="4166">ARLSSKLFLHGDVIYQRRLKKAGFSGTSFSAGLRHLF</sequence>
<protein>
    <submittedName>
        <fullName evidence="1">Uncharacterized protein</fullName>
    </submittedName>
</protein>
<dbReference type="AlphaFoldDB" id="J0QH98"/>
<accession>J0QH98</accession>
<organism evidence="1 2">
    <name type="scientific">Bartonella rattimassiliensis 15908</name>
    <dbReference type="NCBI Taxonomy" id="1094556"/>
    <lineage>
        <taxon>Bacteria</taxon>
        <taxon>Pseudomonadati</taxon>
        <taxon>Pseudomonadota</taxon>
        <taxon>Alphaproteobacteria</taxon>
        <taxon>Hyphomicrobiales</taxon>
        <taxon>Bartonellaceae</taxon>
        <taxon>Bartonella</taxon>
    </lineage>
</organism>
<feature type="non-terminal residue" evidence="1">
    <location>
        <position position="1"/>
    </location>
</feature>
<gene>
    <name evidence="1" type="ORF">MCY_01408</name>
</gene>
<evidence type="ECO:0000313" key="2">
    <source>
        <dbReference type="Proteomes" id="UP000001077"/>
    </source>
</evidence>